<keyword evidence="2" id="KW-1185">Reference proteome</keyword>
<organism evidence="1 2">
    <name type="scientific">Hypocrea atroviridis (strain ATCC 20476 / IMI 206040)</name>
    <name type="common">Trichoderma atroviride</name>
    <dbReference type="NCBI Taxonomy" id="452589"/>
    <lineage>
        <taxon>Eukaryota</taxon>
        <taxon>Fungi</taxon>
        <taxon>Dikarya</taxon>
        <taxon>Ascomycota</taxon>
        <taxon>Pezizomycotina</taxon>
        <taxon>Sordariomycetes</taxon>
        <taxon>Hypocreomycetidae</taxon>
        <taxon>Hypocreales</taxon>
        <taxon>Hypocreaceae</taxon>
        <taxon>Trichoderma</taxon>
    </lineage>
</organism>
<dbReference type="Proteomes" id="UP000005426">
    <property type="component" value="Unassembled WGS sequence"/>
</dbReference>
<gene>
    <name evidence="1" type="ORF">TRIATDRAFT_260071</name>
</gene>
<accession>G9P9Q1</accession>
<dbReference type="HOGENOM" id="CLU_2250515_0_0_1"/>
<dbReference type="AlphaFoldDB" id="G9P9Q1"/>
<reference evidence="1 2" key="1">
    <citation type="journal article" date="2011" name="Genome Biol.">
        <title>Comparative genome sequence analysis underscores mycoparasitism as the ancestral life style of Trichoderma.</title>
        <authorList>
            <person name="Kubicek C.P."/>
            <person name="Herrera-Estrella A."/>
            <person name="Seidl-Seiboth V."/>
            <person name="Martinez D.A."/>
            <person name="Druzhinina I.S."/>
            <person name="Thon M."/>
            <person name="Zeilinger S."/>
            <person name="Casas-Flores S."/>
            <person name="Horwitz B.A."/>
            <person name="Mukherjee P.K."/>
            <person name="Mukherjee M."/>
            <person name="Kredics L."/>
            <person name="Alcaraz L.D."/>
            <person name="Aerts A."/>
            <person name="Antal Z."/>
            <person name="Atanasova L."/>
            <person name="Cervantes-Badillo M.G."/>
            <person name="Challacombe J."/>
            <person name="Chertkov O."/>
            <person name="McCluskey K."/>
            <person name="Coulpier F."/>
            <person name="Deshpande N."/>
            <person name="von Doehren H."/>
            <person name="Ebbole D.J."/>
            <person name="Esquivel-Naranjo E.U."/>
            <person name="Fekete E."/>
            <person name="Flipphi M."/>
            <person name="Glaser F."/>
            <person name="Gomez-Rodriguez E.Y."/>
            <person name="Gruber S."/>
            <person name="Han C."/>
            <person name="Henrissat B."/>
            <person name="Hermosa R."/>
            <person name="Hernandez-Onate M."/>
            <person name="Karaffa L."/>
            <person name="Kosti I."/>
            <person name="Le Crom S."/>
            <person name="Lindquist E."/>
            <person name="Lucas S."/>
            <person name="Luebeck M."/>
            <person name="Luebeck P.S."/>
            <person name="Margeot A."/>
            <person name="Metz B."/>
            <person name="Misra M."/>
            <person name="Nevalainen H."/>
            <person name="Omann M."/>
            <person name="Packer N."/>
            <person name="Perrone G."/>
            <person name="Uresti-Rivera E.E."/>
            <person name="Salamov A."/>
            <person name="Schmoll M."/>
            <person name="Seiboth B."/>
            <person name="Shapiro H."/>
            <person name="Sukno S."/>
            <person name="Tamayo-Ramos J.A."/>
            <person name="Tisch D."/>
            <person name="Wiest A."/>
            <person name="Wilkinson H.H."/>
            <person name="Zhang M."/>
            <person name="Coutinho P.M."/>
            <person name="Kenerley C.M."/>
            <person name="Monte E."/>
            <person name="Baker S.E."/>
            <person name="Grigoriev I.V."/>
        </authorList>
    </citation>
    <scope>NUCLEOTIDE SEQUENCE [LARGE SCALE GENOMIC DNA]</scope>
    <source>
        <strain evidence="2">ATCC 20476 / IMI 206040</strain>
    </source>
</reference>
<evidence type="ECO:0000313" key="1">
    <source>
        <dbReference type="EMBL" id="EHK40373.1"/>
    </source>
</evidence>
<protein>
    <submittedName>
        <fullName evidence="1">Uncharacterized protein</fullName>
    </submittedName>
</protein>
<sequence length="104" mass="11706">MRHIIAQADKHVASLIYEAPSSFLRIYRVAGSYIPHHPSQSVSRFKQTSHELQTTNHDSRTSQHLYQARVVFLAFAGSIYQASIASKEYVSNNIHDIPSSHGTL</sequence>
<name>G9P9Q1_HYPAI</name>
<comment type="caution">
    <text evidence="1">The sequence shown here is derived from an EMBL/GenBank/DDBJ whole genome shotgun (WGS) entry which is preliminary data.</text>
</comment>
<evidence type="ECO:0000313" key="2">
    <source>
        <dbReference type="Proteomes" id="UP000005426"/>
    </source>
</evidence>
<dbReference type="EMBL" id="ABDG02000028">
    <property type="protein sequence ID" value="EHK40373.1"/>
    <property type="molecule type" value="Genomic_DNA"/>
</dbReference>
<proteinExistence type="predicted"/>